<keyword evidence="2" id="KW-1185">Reference proteome</keyword>
<proteinExistence type="predicted"/>
<name>A0A822ZTM1_NELNU</name>
<dbReference type="EMBL" id="DUZY01000007">
    <property type="protein sequence ID" value="DAD45218.1"/>
    <property type="molecule type" value="Genomic_DNA"/>
</dbReference>
<accession>A0A822ZTM1</accession>
<sequence>MVFMDLTAELIGATIELGSIYQTTSPMGWSSGRTQPQAEHCC</sequence>
<reference evidence="1 2" key="1">
    <citation type="journal article" date="2020" name="Mol. Biol. Evol.">
        <title>Distinct Expression and Methylation Patterns for Genes with Different Fates following a Single Whole-Genome Duplication in Flowering Plants.</title>
        <authorList>
            <person name="Shi T."/>
            <person name="Rahmani R.S."/>
            <person name="Gugger P.F."/>
            <person name="Wang M."/>
            <person name="Li H."/>
            <person name="Zhang Y."/>
            <person name="Li Z."/>
            <person name="Wang Q."/>
            <person name="Van de Peer Y."/>
            <person name="Marchal K."/>
            <person name="Chen J."/>
        </authorList>
    </citation>
    <scope>NUCLEOTIDE SEQUENCE [LARGE SCALE GENOMIC DNA]</scope>
    <source>
        <tissue evidence="1">Leaf</tissue>
    </source>
</reference>
<organism evidence="1 2">
    <name type="scientific">Nelumbo nucifera</name>
    <name type="common">Sacred lotus</name>
    <dbReference type="NCBI Taxonomy" id="4432"/>
    <lineage>
        <taxon>Eukaryota</taxon>
        <taxon>Viridiplantae</taxon>
        <taxon>Streptophyta</taxon>
        <taxon>Embryophyta</taxon>
        <taxon>Tracheophyta</taxon>
        <taxon>Spermatophyta</taxon>
        <taxon>Magnoliopsida</taxon>
        <taxon>Proteales</taxon>
        <taxon>Nelumbonaceae</taxon>
        <taxon>Nelumbo</taxon>
    </lineage>
</organism>
<gene>
    <name evidence="1" type="ORF">HUJ06_003448</name>
</gene>
<evidence type="ECO:0000313" key="2">
    <source>
        <dbReference type="Proteomes" id="UP000607653"/>
    </source>
</evidence>
<evidence type="ECO:0000313" key="1">
    <source>
        <dbReference type="EMBL" id="DAD45218.1"/>
    </source>
</evidence>
<protein>
    <submittedName>
        <fullName evidence="1">Uncharacterized protein</fullName>
    </submittedName>
</protein>
<dbReference type="Proteomes" id="UP000607653">
    <property type="component" value="Unassembled WGS sequence"/>
</dbReference>
<dbReference type="AlphaFoldDB" id="A0A822ZTM1"/>
<comment type="caution">
    <text evidence="1">The sequence shown here is derived from an EMBL/GenBank/DDBJ whole genome shotgun (WGS) entry which is preliminary data.</text>
</comment>